<gene>
    <name evidence="1" type="ORF">QJU78_08100</name>
</gene>
<dbReference type="RefSeq" id="WP_211598662.1">
    <property type="nucleotide sequence ID" value="NZ_JAGRQI010000017.1"/>
</dbReference>
<proteinExistence type="predicted"/>
<organism evidence="1 2">
    <name type="scientific">Pasteurella atlantica</name>
    <dbReference type="NCBI Taxonomy" id="2827233"/>
    <lineage>
        <taxon>Bacteria</taxon>
        <taxon>Pseudomonadati</taxon>
        <taxon>Pseudomonadota</taxon>
        <taxon>Gammaproteobacteria</taxon>
        <taxon>Pasteurellales</taxon>
        <taxon>Pasteurellaceae</taxon>
        <taxon>Pasteurella</taxon>
    </lineage>
</organism>
<protein>
    <submittedName>
        <fullName evidence="1">Uncharacterized protein</fullName>
    </submittedName>
</protein>
<reference evidence="1" key="1">
    <citation type="journal article" date="2023" name="Front. Microbiol.">
        <title>Phylogeography and host specificity of Pasteurellaceae pathogenic to sea-farmed fish in the north-east Atlantic.</title>
        <authorList>
            <person name="Gulla S."/>
            <person name="Colquhoun D.J."/>
            <person name="Olsen A.B."/>
            <person name="Spilsberg B."/>
            <person name="Lagesen K."/>
            <person name="Aakesson C.P."/>
            <person name="Strom S."/>
            <person name="Manji F."/>
            <person name="Birkbeck T.H."/>
            <person name="Nilsen H.K."/>
        </authorList>
    </citation>
    <scope>NUCLEOTIDE SEQUENCE</scope>
    <source>
        <strain evidence="1">VIB1234</strain>
    </source>
</reference>
<accession>A0AAW8CGN1</accession>
<dbReference type="EMBL" id="JASAYJ010000018">
    <property type="protein sequence ID" value="MDP8187725.1"/>
    <property type="molecule type" value="Genomic_DNA"/>
</dbReference>
<comment type="caution">
    <text evidence="1">The sequence shown here is derived from an EMBL/GenBank/DDBJ whole genome shotgun (WGS) entry which is preliminary data.</text>
</comment>
<evidence type="ECO:0000313" key="1">
    <source>
        <dbReference type="EMBL" id="MDP8187725.1"/>
    </source>
</evidence>
<dbReference type="Proteomes" id="UP001230466">
    <property type="component" value="Unassembled WGS sequence"/>
</dbReference>
<dbReference type="AlphaFoldDB" id="A0AAW8CGN1"/>
<sequence>MPLLEMTSWVENYLESEGVKQNVAPAMDNVTHYVFTRRKKKSKGA</sequence>
<evidence type="ECO:0000313" key="2">
    <source>
        <dbReference type="Proteomes" id="UP001230466"/>
    </source>
</evidence>
<name>A0AAW8CGN1_9PAST</name>